<dbReference type="InterPro" id="IPR000668">
    <property type="entry name" value="Peptidase_C1A_C"/>
</dbReference>
<dbReference type="SMART" id="SM00848">
    <property type="entry name" value="Inhibitor_I29"/>
    <property type="match status" value="1"/>
</dbReference>
<gene>
    <name evidence="5" type="ORF">PPENT_87.1.T0380006</name>
</gene>
<keyword evidence="1" id="KW-0865">Zymogen</keyword>
<evidence type="ECO:0000259" key="3">
    <source>
        <dbReference type="SMART" id="SM00645"/>
    </source>
</evidence>
<feature type="domain" description="Cathepsin propeptide inhibitor" evidence="4">
    <location>
        <begin position="25"/>
        <end position="82"/>
    </location>
</feature>
<evidence type="ECO:0000259" key="4">
    <source>
        <dbReference type="SMART" id="SM00848"/>
    </source>
</evidence>
<dbReference type="Pfam" id="PF00112">
    <property type="entry name" value="Peptidase_C1"/>
    <property type="match status" value="1"/>
</dbReference>
<evidence type="ECO:0000256" key="2">
    <source>
        <dbReference type="SAM" id="SignalP"/>
    </source>
</evidence>
<dbReference type="Pfam" id="PF08246">
    <property type="entry name" value="Inhibitor_I29"/>
    <property type="match status" value="1"/>
</dbReference>
<dbReference type="Proteomes" id="UP000689195">
    <property type="component" value="Unassembled WGS sequence"/>
</dbReference>
<dbReference type="AlphaFoldDB" id="A0A8S1UC10"/>
<organism evidence="5 6">
    <name type="scientific">Paramecium pentaurelia</name>
    <dbReference type="NCBI Taxonomy" id="43138"/>
    <lineage>
        <taxon>Eukaryota</taxon>
        <taxon>Sar</taxon>
        <taxon>Alveolata</taxon>
        <taxon>Ciliophora</taxon>
        <taxon>Intramacronucleata</taxon>
        <taxon>Oligohymenophorea</taxon>
        <taxon>Peniculida</taxon>
        <taxon>Parameciidae</taxon>
        <taxon>Paramecium</taxon>
    </lineage>
</organism>
<keyword evidence="2" id="KW-0732">Signal</keyword>
<reference evidence="5" key="1">
    <citation type="submission" date="2021-01" db="EMBL/GenBank/DDBJ databases">
        <authorList>
            <consortium name="Genoscope - CEA"/>
            <person name="William W."/>
        </authorList>
    </citation>
    <scope>NUCLEOTIDE SEQUENCE</scope>
</reference>
<dbReference type="InterPro" id="IPR013128">
    <property type="entry name" value="Peptidase_C1A"/>
</dbReference>
<evidence type="ECO:0000256" key="1">
    <source>
        <dbReference type="ARBA" id="ARBA00023145"/>
    </source>
</evidence>
<dbReference type="OrthoDB" id="300352at2759"/>
<comment type="caution">
    <text evidence="5">The sequence shown here is derived from an EMBL/GenBank/DDBJ whole genome shotgun (WGS) entry which is preliminary data.</text>
</comment>
<accession>A0A8S1UC10</accession>
<dbReference type="InterPro" id="IPR013201">
    <property type="entry name" value="Prot_inhib_I29"/>
</dbReference>
<dbReference type="InterPro" id="IPR039417">
    <property type="entry name" value="Peptidase_C1A_papain-like"/>
</dbReference>
<keyword evidence="6" id="KW-1185">Reference proteome</keyword>
<dbReference type="GO" id="GO:0006508">
    <property type="term" value="P:proteolysis"/>
    <property type="evidence" value="ECO:0007669"/>
    <property type="project" value="InterPro"/>
</dbReference>
<name>A0A8S1UC10_9CILI</name>
<evidence type="ECO:0000313" key="6">
    <source>
        <dbReference type="Proteomes" id="UP000689195"/>
    </source>
</evidence>
<dbReference type="CDD" id="cd02248">
    <property type="entry name" value="Peptidase_C1A"/>
    <property type="match status" value="1"/>
</dbReference>
<feature type="signal peptide" evidence="2">
    <location>
        <begin position="1"/>
        <end position="17"/>
    </location>
</feature>
<dbReference type="SMART" id="SM00645">
    <property type="entry name" value="Pept_C1"/>
    <property type="match status" value="1"/>
</dbReference>
<feature type="chain" id="PRO_5035893956" description="Papain family cysteine protease" evidence="2">
    <location>
        <begin position="18"/>
        <end position="329"/>
    </location>
</feature>
<evidence type="ECO:0008006" key="7">
    <source>
        <dbReference type="Google" id="ProtNLM"/>
    </source>
</evidence>
<proteinExistence type="predicted"/>
<dbReference type="GO" id="GO:0008234">
    <property type="term" value="F:cysteine-type peptidase activity"/>
    <property type="evidence" value="ECO:0007669"/>
    <property type="project" value="InterPro"/>
</dbReference>
<protein>
    <recommendedName>
        <fullName evidence="7">Papain family cysteine protease</fullName>
    </recommendedName>
</protein>
<dbReference type="PANTHER" id="PTHR12411">
    <property type="entry name" value="CYSTEINE PROTEASE FAMILY C1-RELATED"/>
    <property type="match status" value="1"/>
</dbReference>
<feature type="domain" description="Peptidase C1A papain C-terminal" evidence="3">
    <location>
        <begin position="114"/>
        <end position="323"/>
    </location>
</feature>
<evidence type="ECO:0000313" key="5">
    <source>
        <dbReference type="EMBL" id="CAD8162378.1"/>
    </source>
</evidence>
<sequence>MILGSTIILILLGSILASQTILNKFQDWKTQFNKNYQSKYEEIYRFQVYNENFEIIQKHNSNNEYSYTLGENQFMDLTNEEFLEIYASKNYMEEISDSKINSDIILTNYTGKKVNLYDWSDYCMWPKDQGNCGAGWAFATAEIMECYLIIQSGSAYYRKLSQQQFIDCVDRNYGCETRSMDDIVNALEYANEVHISELDYYPQTGKQDICKGTRGLQTFTITQFETIQNDKFTLVESLIYGPIVAGFDISGWQFYKDGTYDCFLDKKPNHHAIIVKALAFHDKEDKDYIEIQNSWGSNWGRSGSIKYSLKYNCNVYDRPIYRSFKVQVH</sequence>
<dbReference type="EMBL" id="CAJJDO010000038">
    <property type="protein sequence ID" value="CAD8162378.1"/>
    <property type="molecule type" value="Genomic_DNA"/>
</dbReference>